<dbReference type="CDD" id="cd06225">
    <property type="entry name" value="HAMP"/>
    <property type="match status" value="1"/>
</dbReference>
<dbReference type="SMART" id="SM00283">
    <property type="entry name" value="MA"/>
    <property type="match status" value="1"/>
</dbReference>
<evidence type="ECO:0000256" key="2">
    <source>
        <dbReference type="ARBA" id="ARBA00029447"/>
    </source>
</evidence>
<proteinExistence type="inferred from homology"/>
<organism evidence="7 8">
    <name type="scientific">Sulfuricurvum kujiense (strain ATCC BAA-921 / DSM 16994 / JCM 11577 / YK-1)</name>
    <dbReference type="NCBI Taxonomy" id="709032"/>
    <lineage>
        <taxon>Bacteria</taxon>
        <taxon>Pseudomonadati</taxon>
        <taxon>Campylobacterota</taxon>
        <taxon>Epsilonproteobacteria</taxon>
        <taxon>Campylobacterales</taxon>
        <taxon>Sulfurimonadaceae</taxon>
        <taxon>Sulfuricurvum</taxon>
    </lineage>
</organism>
<dbReference type="AlphaFoldDB" id="E4TXU4"/>
<gene>
    <name evidence="7" type="ordered locus">Sulku_2370</name>
</gene>
<dbReference type="PROSITE" id="PS50111">
    <property type="entry name" value="CHEMOTAXIS_TRANSDUC_2"/>
    <property type="match status" value="1"/>
</dbReference>
<dbReference type="RefSeq" id="WP_013461227.1">
    <property type="nucleotide sequence ID" value="NC_014762.1"/>
</dbReference>
<dbReference type="PANTHER" id="PTHR32089">
    <property type="entry name" value="METHYL-ACCEPTING CHEMOTAXIS PROTEIN MCPB"/>
    <property type="match status" value="1"/>
</dbReference>
<name>E4TXU4_SULKY</name>
<keyword evidence="8" id="KW-1185">Reference proteome</keyword>
<keyword evidence="4" id="KW-0472">Membrane</keyword>
<dbReference type="STRING" id="709032.Sulku_2370"/>
<sequence>MNNLSIAQKVHVPLIASIIVGFIVVLINYIISVQDIRDDIYASQSKEMTTIFNEAIEAKNSVGITNAIGISKNSAVVNGLISGDREATLKSLKSLSKEYKENTKFGNIKIHVHDKDVHSFLRVWKPEKYGDDLTSFRKTILAVKETKKPLVAIEIGVAGLELRGIAPIISGGEYVGSVEFMQGLNSIVKDMRKNFDAELIIALDNQYLKNAKELKDAPKIGKNYTLAVKADTVDKGLLSELGKADFDPKKGAFTTDNFYVEPIAIKDFSGEEVAYAFTAKKLSTVENLINQSEDSLLRQVVIMTVMDAIILVLLIIIVRRAVTQPIQNLDAIAQELASGDADLSKRLKVTSTDEIGKAAMSFNEFIEKVEKISIEAQEKAAEACLAKEKIEEQVAQNEMSLKLARQMIQGSIHNAGSLRSSLQNNMTNLKDVNTLNHETGQVVDEVSVQTDEIMASMTKITEMINDSRSNSEQLNHNVSEISNVITLIKDISDQTNLLALNAAIEAARAGEHGRGFAVVADEVRKLAERTQKATSEVEANISVLKQNSVGMLENSERVEEYAVDSSQKLDQFKNVLSKLIENVEHIKIDNQSISYEIFTNMAKIDHMIFKNNAYAAGFEGKVSTEFSDHHACELGKWYENGEGKSVFGSTSGYAKMMEPHKKVHDSVKKAMQLLNEDPIRHAKAIAGCFEDAEKASIELFDLLNEMVAS</sequence>
<dbReference type="Pfam" id="PF14827">
    <property type="entry name" value="dCache_3"/>
    <property type="match status" value="1"/>
</dbReference>
<dbReference type="PROSITE" id="PS50885">
    <property type="entry name" value="HAMP"/>
    <property type="match status" value="1"/>
</dbReference>
<reference evidence="7 8" key="1">
    <citation type="journal article" date="2012" name="Stand. Genomic Sci.">
        <title>Complete genome sequence of the sulfur compounds oxidizing chemolithoautotroph Sulfuricurvum kujiense type strain (YK-1(T)).</title>
        <authorList>
            <person name="Han C."/>
            <person name="Kotsyurbenko O."/>
            <person name="Chertkov O."/>
            <person name="Held B."/>
            <person name="Lapidus A."/>
            <person name="Nolan M."/>
            <person name="Lucas S."/>
            <person name="Hammon N."/>
            <person name="Deshpande S."/>
            <person name="Cheng J.F."/>
            <person name="Tapia R."/>
            <person name="Goodwin L.A."/>
            <person name="Pitluck S."/>
            <person name="Liolios K."/>
            <person name="Pagani I."/>
            <person name="Ivanova N."/>
            <person name="Mavromatis K."/>
            <person name="Mikhailova N."/>
            <person name="Pati A."/>
            <person name="Chen A."/>
            <person name="Palaniappan K."/>
            <person name="Land M."/>
            <person name="Hauser L."/>
            <person name="Chang Y.J."/>
            <person name="Jeffries C.D."/>
            <person name="Brambilla E.M."/>
            <person name="Rohde M."/>
            <person name="Spring S."/>
            <person name="Sikorski J."/>
            <person name="Goker M."/>
            <person name="Woyke T."/>
            <person name="Bristow J."/>
            <person name="Eisen J.A."/>
            <person name="Markowitz V."/>
            <person name="Hugenholtz P."/>
            <person name="Kyrpides N.C."/>
            <person name="Klenk H.P."/>
            <person name="Detter J.C."/>
        </authorList>
    </citation>
    <scope>NUCLEOTIDE SEQUENCE [LARGE SCALE GENOMIC DNA]</scope>
    <source>
        <strain evidence="8">ATCC BAA-921 / DSM 16994 / JCM 11577 / YK-1</strain>
    </source>
</reference>
<evidence type="ECO:0000256" key="3">
    <source>
        <dbReference type="PROSITE-ProRule" id="PRU00284"/>
    </source>
</evidence>
<dbReference type="Proteomes" id="UP000008721">
    <property type="component" value="Chromosome"/>
</dbReference>
<evidence type="ECO:0000259" key="5">
    <source>
        <dbReference type="PROSITE" id="PS50111"/>
    </source>
</evidence>
<dbReference type="GO" id="GO:0016020">
    <property type="term" value="C:membrane"/>
    <property type="evidence" value="ECO:0007669"/>
    <property type="project" value="InterPro"/>
</dbReference>
<dbReference type="Pfam" id="PF00672">
    <property type="entry name" value="HAMP"/>
    <property type="match status" value="1"/>
</dbReference>
<dbReference type="Gene3D" id="6.10.250.3200">
    <property type="match status" value="1"/>
</dbReference>
<evidence type="ECO:0000256" key="4">
    <source>
        <dbReference type="SAM" id="Phobius"/>
    </source>
</evidence>
<evidence type="ECO:0000313" key="7">
    <source>
        <dbReference type="EMBL" id="ADR35030.1"/>
    </source>
</evidence>
<dbReference type="SMART" id="SM00304">
    <property type="entry name" value="HAMP"/>
    <property type="match status" value="1"/>
</dbReference>
<dbReference type="InterPro" id="IPR004089">
    <property type="entry name" value="MCPsignal_dom"/>
</dbReference>
<dbReference type="SUPFAM" id="SSF58104">
    <property type="entry name" value="Methyl-accepting chemotaxis protein (MCP) signaling domain"/>
    <property type="match status" value="1"/>
</dbReference>
<keyword evidence="4" id="KW-1133">Transmembrane helix</keyword>
<feature type="transmembrane region" description="Helical" evidence="4">
    <location>
        <begin position="12"/>
        <end position="31"/>
    </location>
</feature>
<dbReference type="InterPro" id="IPR029151">
    <property type="entry name" value="Sensor-like_sf"/>
</dbReference>
<dbReference type="InterPro" id="IPR003660">
    <property type="entry name" value="HAMP_dom"/>
</dbReference>
<dbReference type="PANTHER" id="PTHR32089:SF112">
    <property type="entry name" value="LYSOZYME-LIKE PROTEIN-RELATED"/>
    <property type="match status" value="1"/>
</dbReference>
<dbReference type="OrthoDB" id="9765597at2"/>
<dbReference type="EMBL" id="CP002355">
    <property type="protein sequence ID" value="ADR35030.1"/>
    <property type="molecule type" value="Genomic_DNA"/>
</dbReference>
<accession>E4TXU4</accession>
<dbReference type="HOGENOM" id="CLU_000445_107_19_7"/>
<feature type="transmembrane region" description="Helical" evidence="4">
    <location>
        <begin position="296"/>
        <end position="318"/>
    </location>
</feature>
<evidence type="ECO:0000256" key="1">
    <source>
        <dbReference type="ARBA" id="ARBA00023224"/>
    </source>
</evidence>
<evidence type="ECO:0000259" key="6">
    <source>
        <dbReference type="PROSITE" id="PS50885"/>
    </source>
</evidence>
<keyword evidence="4" id="KW-0812">Transmembrane</keyword>
<dbReference type="Pfam" id="PF13682">
    <property type="entry name" value="CZB"/>
    <property type="match status" value="1"/>
</dbReference>
<feature type="domain" description="HAMP" evidence="6">
    <location>
        <begin position="320"/>
        <end position="374"/>
    </location>
</feature>
<dbReference type="Pfam" id="PF00015">
    <property type="entry name" value="MCPsignal"/>
    <property type="match status" value="1"/>
</dbReference>
<comment type="similarity">
    <text evidence="2">Belongs to the methyl-accepting chemotaxis (MCP) protein family.</text>
</comment>
<dbReference type="InterPro" id="IPR025991">
    <property type="entry name" value="Chemoreceptor_zinc-bind_dom"/>
</dbReference>
<dbReference type="GO" id="GO:0007165">
    <property type="term" value="P:signal transduction"/>
    <property type="evidence" value="ECO:0007669"/>
    <property type="project" value="UniProtKB-KW"/>
</dbReference>
<dbReference type="eggNOG" id="COG0840">
    <property type="taxonomic scope" value="Bacteria"/>
</dbReference>
<dbReference type="Gene3D" id="6.10.340.10">
    <property type="match status" value="1"/>
</dbReference>
<dbReference type="InterPro" id="IPR029150">
    <property type="entry name" value="dCache_3"/>
</dbReference>
<evidence type="ECO:0000313" key="8">
    <source>
        <dbReference type="Proteomes" id="UP000008721"/>
    </source>
</evidence>
<dbReference type="SUPFAM" id="SSF103190">
    <property type="entry name" value="Sensory domain-like"/>
    <property type="match status" value="1"/>
</dbReference>
<dbReference type="Gene3D" id="1.20.120.30">
    <property type="entry name" value="Aspartate receptor, ligand-binding domain"/>
    <property type="match status" value="1"/>
</dbReference>
<protein>
    <submittedName>
        <fullName evidence="7">Methyl-accepting chemotaxis sensory transducer</fullName>
    </submittedName>
</protein>
<feature type="domain" description="Methyl-accepting transducer" evidence="5">
    <location>
        <begin position="379"/>
        <end position="594"/>
    </location>
</feature>
<keyword evidence="1 3" id="KW-0807">Transducer</keyword>
<dbReference type="KEGG" id="sku:Sulku_2370"/>